<reference evidence="2" key="1">
    <citation type="submission" date="2020-12" db="EMBL/GenBank/DDBJ databases">
        <authorList>
            <person name="Iha C."/>
        </authorList>
    </citation>
    <scope>NUCLEOTIDE SEQUENCE</scope>
</reference>
<evidence type="ECO:0000313" key="3">
    <source>
        <dbReference type="Proteomes" id="UP000708148"/>
    </source>
</evidence>
<dbReference type="GO" id="GO:0005856">
    <property type="term" value="C:cytoskeleton"/>
    <property type="evidence" value="ECO:0007669"/>
    <property type="project" value="InterPro"/>
</dbReference>
<dbReference type="InterPro" id="IPR038185">
    <property type="entry name" value="MyTH4_dom_sf"/>
</dbReference>
<keyword evidence="3" id="KW-1185">Reference proteome</keyword>
<name>A0A8S1JE36_9CHLO</name>
<dbReference type="PANTHER" id="PTHR22692:SF33">
    <property type="entry name" value="MYOSIN"/>
    <property type="match status" value="1"/>
</dbReference>
<evidence type="ECO:0000259" key="1">
    <source>
        <dbReference type="PROSITE" id="PS51016"/>
    </source>
</evidence>
<dbReference type="Gene3D" id="1.25.40.530">
    <property type="entry name" value="MyTH4 domain"/>
    <property type="match status" value="1"/>
</dbReference>
<gene>
    <name evidence="2" type="ORF">OSTQU699_LOCUS9451</name>
</gene>
<dbReference type="EMBL" id="CAJHUC010002631">
    <property type="protein sequence ID" value="CAD7704094.1"/>
    <property type="molecule type" value="Genomic_DNA"/>
</dbReference>
<protein>
    <recommendedName>
        <fullName evidence="1">MyTH4 domain-containing protein</fullName>
    </recommendedName>
</protein>
<dbReference type="AlphaFoldDB" id="A0A8S1JE36"/>
<dbReference type="PROSITE" id="PS51016">
    <property type="entry name" value="MYTH4"/>
    <property type="match status" value="1"/>
</dbReference>
<feature type="domain" description="MyTH4" evidence="1">
    <location>
        <begin position="92"/>
        <end position="191"/>
    </location>
</feature>
<accession>A0A8S1JE36</accession>
<dbReference type="Proteomes" id="UP000708148">
    <property type="component" value="Unassembled WGS sequence"/>
</dbReference>
<dbReference type="InterPro" id="IPR000857">
    <property type="entry name" value="MyTH4_dom"/>
</dbReference>
<sequence length="191" mass="21058">MNESGIALANGVLEEQYGDCDSPKAHRLPALGLESHHGSFQVDGFNRALQRGSTSSGKLARFLSLGKTSPEHRKNTAGGWDSSVSLDDMLLHSVDPIPTSLLKMPSDQATKAVKMFNSLLKFTGDAPCEVSDIQQMEIAQKLLHNGLKRAEMKDELYMHLLKQTRGNPNFESKLRAWQLFHLVASTMPPSK</sequence>
<organism evidence="2 3">
    <name type="scientific">Ostreobium quekettii</name>
    <dbReference type="NCBI Taxonomy" id="121088"/>
    <lineage>
        <taxon>Eukaryota</taxon>
        <taxon>Viridiplantae</taxon>
        <taxon>Chlorophyta</taxon>
        <taxon>core chlorophytes</taxon>
        <taxon>Ulvophyceae</taxon>
        <taxon>TCBD clade</taxon>
        <taxon>Bryopsidales</taxon>
        <taxon>Ostreobineae</taxon>
        <taxon>Ostreobiaceae</taxon>
        <taxon>Ostreobium</taxon>
    </lineage>
</organism>
<dbReference type="OrthoDB" id="3176171at2759"/>
<dbReference type="InterPro" id="IPR051567">
    <property type="entry name" value="Unconventional_Myosin_ATPase"/>
</dbReference>
<dbReference type="SMART" id="SM00139">
    <property type="entry name" value="MyTH4"/>
    <property type="match status" value="1"/>
</dbReference>
<dbReference type="Pfam" id="PF00784">
    <property type="entry name" value="MyTH4"/>
    <property type="match status" value="1"/>
</dbReference>
<comment type="caution">
    <text evidence="2">The sequence shown here is derived from an EMBL/GenBank/DDBJ whole genome shotgun (WGS) entry which is preliminary data.</text>
</comment>
<dbReference type="PANTHER" id="PTHR22692">
    <property type="entry name" value="MYOSIN VII, XV"/>
    <property type="match status" value="1"/>
</dbReference>
<evidence type="ECO:0000313" key="2">
    <source>
        <dbReference type="EMBL" id="CAD7704094.1"/>
    </source>
</evidence>
<proteinExistence type="predicted"/>
<feature type="non-terminal residue" evidence="2">
    <location>
        <position position="1"/>
    </location>
</feature>